<organism evidence="1">
    <name type="scientific">marine sediment metagenome</name>
    <dbReference type="NCBI Taxonomy" id="412755"/>
    <lineage>
        <taxon>unclassified sequences</taxon>
        <taxon>metagenomes</taxon>
        <taxon>ecological metagenomes</taxon>
    </lineage>
</organism>
<accession>A0A0F9P2C6</accession>
<gene>
    <name evidence="1" type="ORF">LCGC14_0879520</name>
</gene>
<reference evidence="1" key="1">
    <citation type="journal article" date="2015" name="Nature">
        <title>Complex archaea that bridge the gap between prokaryotes and eukaryotes.</title>
        <authorList>
            <person name="Spang A."/>
            <person name="Saw J.H."/>
            <person name="Jorgensen S.L."/>
            <person name="Zaremba-Niedzwiedzka K."/>
            <person name="Martijn J."/>
            <person name="Lind A.E."/>
            <person name="van Eijk R."/>
            <person name="Schleper C."/>
            <person name="Guy L."/>
            <person name="Ettema T.J."/>
        </authorList>
    </citation>
    <scope>NUCLEOTIDE SEQUENCE</scope>
</reference>
<name>A0A0F9P2C6_9ZZZZ</name>
<dbReference type="AlphaFoldDB" id="A0A0F9P2C6"/>
<comment type="caution">
    <text evidence="1">The sequence shown here is derived from an EMBL/GenBank/DDBJ whole genome shotgun (WGS) entry which is preliminary data.</text>
</comment>
<dbReference type="EMBL" id="LAZR01002757">
    <property type="protein sequence ID" value="KKN25960.1"/>
    <property type="molecule type" value="Genomic_DNA"/>
</dbReference>
<sequence>MGYGFIRETEAEAKEMAAAIYAIDGTRAKVTWENLEIAWGIRVDDADQPSPQTCDALLAIEEKYNAAIDVLQAAADESPDVALYQIRDIPEERVL</sequence>
<protein>
    <submittedName>
        <fullName evidence="1">Uncharacterized protein</fullName>
    </submittedName>
</protein>
<proteinExistence type="predicted"/>
<evidence type="ECO:0000313" key="1">
    <source>
        <dbReference type="EMBL" id="KKN25960.1"/>
    </source>
</evidence>